<proteinExistence type="predicted"/>
<name>A0A183IJE6_9BILA</name>
<dbReference type="EMBL" id="UZAM01007923">
    <property type="protein sequence ID" value="VDP02210.1"/>
    <property type="molecule type" value="Genomic_DNA"/>
</dbReference>
<evidence type="ECO:0000313" key="2">
    <source>
        <dbReference type="Proteomes" id="UP000270296"/>
    </source>
</evidence>
<reference evidence="1 2" key="2">
    <citation type="submission" date="2018-11" db="EMBL/GenBank/DDBJ databases">
        <authorList>
            <consortium name="Pathogen Informatics"/>
        </authorList>
    </citation>
    <scope>NUCLEOTIDE SEQUENCE [LARGE SCALE GENOMIC DNA]</scope>
</reference>
<gene>
    <name evidence="1" type="ORF">SBAD_LOCUS3742</name>
</gene>
<dbReference type="OrthoDB" id="5835618at2759"/>
<organism evidence="3">
    <name type="scientific">Soboliphyme baturini</name>
    <dbReference type="NCBI Taxonomy" id="241478"/>
    <lineage>
        <taxon>Eukaryota</taxon>
        <taxon>Metazoa</taxon>
        <taxon>Ecdysozoa</taxon>
        <taxon>Nematoda</taxon>
        <taxon>Enoplea</taxon>
        <taxon>Dorylaimia</taxon>
        <taxon>Dioctophymatida</taxon>
        <taxon>Dioctophymatoidea</taxon>
        <taxon>Soboliphymatidae</taxon>
        <taxon>Soboliphyme</taxon>
    </lineage>
</organism>
<sequence length="380" mass="43726">MVVRYRPIKQWGRYNTKLFKTMYAARLKKTFTKFMLPKAVETLGIRVEDPNHPDFPRKTTPDVCQINHPAWARPPAETDHPLYKETPCLRFDGTESLAEGADQLPNFLLCEIDLGYKEALSLTKAVGRQGLPNELLKRANDVPIADLETLLCRFIMQAHQWDSTLEKLPRRRDPVYWWFVFPRYWGIPLSRKKYASLFHDFQGSDIFNFTQTPHMIIRAPEPLKAVCRSQLITETEAESVPDIYPIDGRIDLIKDHIYNEETLLPPELPSSPLSMHTLLINKDKDYYHPWTASETTGNAILCCFTAVMVAAKQKYGNYKGVLPVPIVTQCIQCCDNVLDFVIFQLNTTDFSDDKGIKNIVYFDGSEKSPLSKIKFNIFVI</sequence>
<dbReference type="PANTHER" id="PTHR15889:SF2">
    <property type="entry name" value="LARGE RIBOSOMAL SUBUNIT PROTEIN ML37"/>
    <property type="match status" value="1"/>
</dbReference>
<dbReference type="AlphaFoldDB" id="A0A183IJE6"/>
<dbReference type="Proteomes" id="UP000270296">
    <property type="component" value="Unassembled WGS sequence"/>
</dbReference>
<accession>A0A183IJE6</accession>
<dbReference type="GO" id="GO:0005739">
    <property type="term" value="C:mitochondrion"/>
    <property type="evidence" value="ECO:0007669"/>
    <property type="project" value="TreeGrafter"/>
</dbReference>
<dbReference type="WBParaSite" id="SBAD_0000391201-mRNA-1">
    <property type="protein sequence ID" value="SBAD_0000391201-mRNA-1"/>
    <property type="gene ID" value="SBAD_0000391201"/>
</dbReference>
<evidence type="ECO:0000313" key="1">
    <source>
        <dbReference type="EMBL" id="VDP02210.1"/>
    </source>
</evidence>
<keyword evidence="2" id="KW-1185">Reference proteome</keyword>
<protein>
    <submittedName>
        <fullName evidence="3">39S ribosomal protein L37, mitochondrial</fullName>
    </submittedName>
</protein>
<dbReference type="InterPro" id="IPR052482">
    <property type="entry name" value="mtLSU_mL37"/>
</dbReference>
<reference evidence="3" key="1">
    <citation type="submission" date="2016-06" db="UniProtKB">
        <authorList>
            <consortium name="WormBaseParasite"/>
        </authorList>
    </citation>
    <scope>IDENTIFICATION</scope>
</reference>
<evidence type="ECO:0000313" key="3">
    <source>
        <dbReference type="WBParaSite" id="SBAD_0000391201-mRNA-1"/>
    </source>
</evidence>
<dbReference type="PANTHER" id="PTHR15889">
    <property type="entry name" value="MITOCHONDRIAL RIBOSOMAL PROTEIN L37"/>
    <property type="match status" value="1"/>
</dbReference>